<sequence length="398" mass="45151">MNSLCSASRSGMMAARRPLLAMAAAGRRPALGMVTMTAATMTTTTLVKRAAKEALERGTERAPGTAKNFGEKIYLWNHIQANHVLWSTTKELRSNKALRQVTFTGKKNTLLKIRKDYWRPMATIQFPPGEGEVGLSAFHKLVELKKRHELEWDDGGEEAKRLLNLSKIERGREINDQKGNSVADMAHVLAGGGKGNKVVINREELQIWKEMQELEGVMGARRERLEEKQARLEGREEVEEGVKEEEEGVKKEQEGVKEEEAVEEEAVEEELRPEEEPAKQLHKVRVFWANELDHHFAESWSDNVEHVIGLPKEDWTAEDLDALVANQDRLLELHAKLREKVLEKREEKVKAKEKAAAKKAKKAQRFEPTPEGEEGWKSRPRAPKPFTGKAPKWAKEGL</sequence>
<dbReference type="PANTHER" id="PTHR28184:SF1">
    <property type="entry name" value="LARGE RIBOSOMAL SUBUNIT PROTEIN ML67"/>
    <property type="match status" value="1"/>
</dbReference>
<dbReference type="Proteomes" id="UP001303160">
    <property type="component" value="Unassembled WGS sequence"/>
</dbReference>
<feature type="compositionally biased region" description="Basic and acidic residues" evidence="9">
    <location>
        <begin position="248"/>
        <end position="259"/>
    </location>
</feature>
<gene>
    <name evidence="10" type="ORF">QBC40DRAFT_205481</name>
</gene>
<evidence type="ECO:0000256" key="3">
    <source>
        <dbReference type="ARBA" id="ARBA00022980"/>
    </source>
</evidence>
<feature type="region of interest" description="Disordered" evidence="9">
    <location>
        <begin position="233"/>
        <end position="276"/>
    </location>
</feature>
<keyword evidence="5" id="KW-0496">Mitochondrion</keyword>
<evidence type="ECO:0000256" key="9">
    <source>
        <dbReference type="SAM" id="MobiDB-lite"/>
    </source>
</evidence>
<keyword evidence="3" id="KW-0689">Ribosomal protein</keyword>
<dbReference type="GO" id="GO:0003735">
    <property type="term" value="F:structural constituent of ribosome"/>
    <property type="evidence" value="ECO:0007669"/>
    <property type="project" value="TreeGrafter"/>
</dbReference>
<dbReference type="GO" id="GO:0005840">
    <property type="term" value="C:ribosome"/>
    <property type="evidence" value="ECO:0007669"/>
    <property type="project" value="UniProtKB-KW"/>
</dbReference>
<dbReference type="PANTHER" id="PTHR28184">
    <property type="entry name" value="MITOCHONDRIAL HOMOLOGOUS RECOMBINATION PROTEIN 1"/>
    <property type="match status" value="1"/>
</dbReference>
<dbReference type="InterPro" id="IPR024629">
    <property type="entry name" value="Ribosomal_mL67"/>
</dbReference>
<comment type="similarity">
    <text evidence="2">Belongs to the mitochondrion-specific ribosomal protein mL67 family.</text>
</comment>
<comment type="caution">
    <text evidence="10">The sequence shown here is derived from an EMBL/GenBank/DDBJ whole genome shotgun (WGS) entry which is preliminary data.</text>
</comment>
<proteinExistence type="inferred from homology"/>
<feature type="compositionally biased region" description="Acidic residues" evidence="9">
    <location>
        <begin position="260"/>
        <end position="273"/>
    </location>
</feature>
<name>A0AAN6XDK4_9PEZI</name>
<dbReference type="EMBL" id="MU863950">
    <property type="protein sequence ID" value="KAK4198163.1"/>
    <property type="molecule type" value="Genomic_DNA"/>
</dbReference>
<evidence type="ECO:0000256" key="8">
    <source>
        <dbReference type="ARBA" id="ARBA00035185"/>
    </source>
</evidence>
<evidence type="ECO:0000256" key="7">
    <source>
        <dbReference type="ARBA" id="ARBA00023274"/>
    </source>
</evidence>
<reference evidence="10" key="2">
    <citation type="submission" date="2023-05" db="EMBL/GenBank/DDBJ databases">
        <authorList>
            <consortium name="Lawrence Berkeley National Laboratory"/>
            <person name="Steindorff A."/>
            <person name="Hensen N."/>
            <person name="Bonometti L."/>
            <person name="Westerberg I."/>
            <person name="Brannstrom I.O."/>
            <person name="Guillou S."/>
            <person name="Cros-Aarteil S."/>
            <person name="Calhoun S."/>
            <person name="Haridas S."/>
            <person name="Kuo A."/>
            <person name="Mondo S."/>
            <person name="Pangilinan J."/>
            <person name="Riley R."/>
            <person name="Labutti K."/>
            <person name="Andreopoulos B."/>
            <person name="Lipzen A."/>
            <person name="Chen C."/>
            <person name="Yanf M."/>
            <person name="Daum C."/>
            <person name="Ng V."/>
            <person name="Clum A."/>
            <person name="Ohm R."/>
            <person name="Martin F."/>
            <person name="Silar P."/>
            <person name="Natvig D."/>
            <person name="Lalanne C."/>
            <person name="Gautier V."/>
            <person name="Ament-Velasquez S.L."/>
            <person name="Kruys A."/>
            <person name="Hutchinson M.I."/>
            <person name="Powell A.J."/>
            <person name="Barry K."/>
            <person name="Miller A.N."/>
            <person name="Grigoriev I.V."/>
            <person name="Debuchy R."/>
            <person name="Gladieux P."/>
            <person name="Thoren M.H."/>
            <person name="Johannesson H."/>
        </authorList>
    </citation>
    <scope>NUCLEOTIDE SEQUENCE</scope>
    <source>
        <strain evidence="10">CBS 315.58</strain>
    </source>
</reference>
<evidence type="ECO:0000256" key="2">
    <source>
        <dbReference type="ARBA" id="ARBA00010741"/>
    </source>
</evidence>
<organism evidence="10 11">
    <name type="scientific">Triangularia verruculosa</name>
    <dbReference type="NCBI Taxonomy" id="2587418"/>
    <lineage>
        <taxon>Eukaryota</taxon>
        <taxon>Fungi</taxon>
        <taxon>Dikarya</taxon>
        <taxon>Ascomycota</taxon>
        <taxon>Pezizomycotina</taxon>
        <taxon>Sordariomycetes</taxon>
        <taxon>Sordariomycetidae</taxon>
        <taxon>Sordariales</taxon>
        <taxon>Podosporaceae</taxon>
        <taxon>Triangularia</taxon>
    </lineage>
</organism>
<dbReference type="GO" id="GO:0005739">
    <property type="term" value="C:mitochondrion"/>
    <property type="evidence" value="ECO:0007669"/>
    <property type="project" value="UniProtKB-SubCell"/>
</dbReference>
<dbReference type="GO" id="GO:0003697">
    <property type="term" value="F:single-stranded DNA binding"/>
    <property type="evidence" value="ECO:0007669"/>
    <property type="project" value="InterPro"/>
</dbReference>
<feature type="compositionally biased region" description="Acidic residues" evidence="9">
    <location>
        <begin position="236"/>
        <end position="247"/>
    </location>
</feature>
<evidence type="ECO:0000256" key="6">
    <source>
        <dbReference type="ARBA" id="ARBA00023163"/>
    </source>
</evidence>
<evidence type="ECO:0000313" key="11">
    <source>
        <dbReference type="Proteomes" id="UP001303160"/>
    </source>
</evidence>
<evidence type="ECO:0000313" key="10">
    <source>
        <dbReference type="EMBL" id="KAK4198163.1"/>
    </source>
</evidence>
<keyword evidence="7" id="KW-0687">Ribonucleoprotein</keyword>
<dbReference type="GO" id="GO:1990904">
    <property type="term" value="C:ribonucleoprotein complex"/>
    <property type="evidence" value="ECO:0007669"/>
    <property type="project" value="UniProtKB-KW"/>
</dbReference>
<keyword evidence="4" id="KW-0805">Transcription regulation</keyword>
<protein>
    <recommendedName>
        <fullName evidence="8">Large ribosomal subunit protein mL67</fullName>
    </recommendedName>
</protein>
<dbReference type="AlphaFoldDB" id="A0AAN6XDK4"/>
<dbReference type="Pfam" id="PF12829">
    <property type="entry name" value="Mhr1"/>
    <property type="match status" value="1"/>
</dbReference>
<comment type="subcellular location">
    <subcellularLocation>
        <location evidence="1">Mitochondrion</location>
    </subcellularLocation>
</comment>
<dbReference type="GO" id="GO:0000150">
    <property type="term" value="F:DNA strand exchange activity"/>
    <property type="evidence" value="ECO:0007669"/>
    <property type="project" value="InterPro"/>
</dbReference>
<accession>A0AAN6XDK4</accession>
<evidence type="ECO:0000256" key="1">
    <source>
        <dbReference type="ARBA" id="ARBA00004173"/>
    </source>
</evidence>
<evidence type="ECO:0000256" key="5">
    <source>
        <dbReference type="ARBA" id="ARBA00023128"/>
    </source>
</evidence>
<feature type="region of interest" description="Disordered" evidence="9">
    <location>
        <begin position="349"/>
        <end position="398"/>
    </location>
</feature>
<keyword evidence="6" id="KW-0804">Transcription</keyword>
<reference evidence="10" key="1">
    <citation type="journal article" date="2023" name="Mol. Phylogenet. Evol.">
        <title>Genome-scale phylogeny and comparative genomics of the fungal order Sordariales.</title>
        <authorList>
            <person name="Hensen N."/>
            <person name="Bonometti L."/>
            <person name="Westerberg I."/>
            <person name="Brannstrom I.O."/>
            <person name="Guillou S."/>
            <person name="Cros-Aarteil S."/>
            <person name="Calhoun S."/>
            <person name="Haridas S."/>
            <person name="Kuo A."/>
            <person name="Mondo S."/>
            <person name="Pangilinan J."/>
            <person name="Riley R."/>
            <person name="LaButti K."/>
            <person name="Andreopoulos B."/>
            <person name="Lipzen A."/>
            <person name="Chen C."/>
            <person name="Yan M."/>
            <person name="Daum C."/>
            <person name="Ng V."/>
            <person name="Clum A."/>
            <person name="Steindorff A."/>
            <person name="Ohm R.A."/>
            <person name="Martin F."/>
            <person name="Silar P."/>
            <person name="Natvig D.O."/>
            <person name="Lalanne C."/>
            <person name="Gautier V."/>
            <person name="Ament-Velasquez S.L."/>
            <person name="Kruys A."/>
            <person name="Hutchinson M.I."/>
            <person name="Powell A.J."/>
            <person name="Barry K."/>
            <person name="Miller A.N."/>
            <person name="Grigoriev I.V."/>
            <person name="Debuchy R."/>
            <person name="Gladieux P."/>
            <person name="Hiltunen Thoren M."/>
            <person name="Johannesson H."/>
        </authorList>
    </citation>
    <scope>NUCLEOTIDE SEQUENCE</scope>
    <source>
        <strain evidence="10">CBS 315.58</strain>
    </source>
</reference>
<evidence type="ECO:0000256" key="4">
    <source>
        <dbReference type="ARBA" id="ARBA00023015"/>
    </source>
</evidence>
<keyword evidence="11" id="KW-1185">Reference proteome</keyword>